<gene>
    <name evidence="6" type="ORF">G1H10_03520</name>
</gene>
<keyword evidence="3" id="KW-0378">Hydrolase</keyword>
<evidence type="ECO:0000256" key="1">
    <source>
        <dbReference type="ARBA" id="ARBA00001947"/>
    </source>
</evidence>
<dbReference type="GO" id="GO:0016811">
    <property type="term" value="F:hydrolase activity, acting on carbon-nitrogen (but not peptide) bonds, in linear amides"/>
    <property type="evidence" value="ECO:0007669"/>
    <property type="project" value="TreeGrafter"/>
</dbReference>
<keyword evidence="7" id="KW-1185">Reference proteome</keyword>
<comment type="caution">
    <text evidence="6">The sequence shown here is derived from an EMBL/GenBank/DDBJ whole genome shotgun (WGS) entry which is preliminary data.</text>
</comment>
<evidence type="ECO:0000256" key="4">
    <source>
        <dbReference type="ARBA" id="ARBA00022833"/>
    </source>
</evidence>
<evidence type="ECO:0000256" key="2">
    <source>
        <dbReference type="ARBA" id="ARBA00022723"/>
    </source>
</evidence>
<evidence type="ECO:0000256" key="5">
    <source>
        <dbReference type="ARBA" id="ARBA00024029"/>
    </source>
</evidence>
<dbReference type="GO" id="GO:0009231">
    <property type="term" value="P:riboflavin biosynthetic process"/>
    <property type="evidence" value="ECO:0007669"/>
    <property type="project" value="TreeGrafter"/>
</dbReference>
<proteinExistence type="inferred from homology"/>
<comment type="similarity">
    <text evidence="5">Belongs to the creatininase superfamily.</text>
</comment>
<sequence length="270" mass="28432">MTVRQLSELTWLELRAAAPNSLALLPIGSQEQHGGHLPLGTDQLLAETVVAGAMRELNASAPDVVLLPSLPYGFSPHHMFAAAVTLSSSTLVSVLGEILDSLAGVGFRRMMIVNGHGGNDEAMRLAVKEAALRADVAVGACNYWNVRDAGDGVGGDADGAADRDAGQGGRRVPGHAGWFETSLMLAAHPELVRARRWEDRQGTPPLFDRPPHPGLVAERHGEWARVGGVTDDPREASADAGDRLLATRVRVLAAAIVAFAEATEDSHGPS</sequence>
<dbReference type="AlphaFoldDB" id="A0A6L9S3K8"/>
<evidence type="ECO:0000313" key="6">
    <source>
        <dbReference type="EMBL" id="NED99233.1"/>
    </source>
</evidence>
<dbReference type="Pfam" id="PF02633">
    <property type="entry name" value="Creatininase"/>
    <property type="match status" value="1"/>
</dbReference>
<keyword evidence="2" id="KW-0479">Metal-binding</keyword>
<comment type="cofactor">
    <cofactor evidence="1">
        <name>Zn(2+)</name>
        <dbReference type="ChEBI" id="CHEBI:29105"/>
    </cofactor>
</comment>
<dbReference type="SUPFAM" id="SSF102215">
    <property type="entry name" value="Creatininase"/>
    <property type="match status" value="1"/>
</dbReference>
<dbReference type="PANTHER" id="PTHR35005:SF1">
    <property type="entry name" value="2-AMINO-5-FORMYLAMINO-6-RIBOSYLAMINOPYRIMIDIN-4(3H)-ONE 5'-MONOPHOSPHATE DEFORMYLASE"/>
    <property type="match status" value="1"/>
</dbReference>
<evidence type="ECO:0000256" key="3">
    <source>
        <dbReference type="ARBA" id="ARBA00022801"/>
    </source>
</evidence>
<dbReference type="PANTHER" id="PTHR35005">
    <property type="entry name" value="3-DEHYDRO-SCYLLO-INOSOSE HYDROLASE"/>
    <property type="match status" value="1"/>
</dbReference>
<protein>
    <submittedName>
        <fullName evidence="6">Creatininase family protein</fullName>
    </submittedName>
</protein>
<dbReference type="RefSeq" id="WP_163732737.1">
    <property type="nucleotide sequence ID" value="NZ_JAAGOA010000002.1"/>
</dbReference>
<dbReference type="Gene3D" id="3.40.50.10310">
    <property type="entry name" value="Creatininase"/>
    <property type="match status" value="1"/>
</dbReference>
<dbReference type="GO" id="GO:0046872">
    <property type="term" value="F:metal ion binding"/>
    <property type="evidence" value="ECO:0007669"/>
    <property type="project" value="UniProtKB-KW"/>
</dbReference>
<organism evidence="6 7">
    <name type="scientific">Phytoactinopolyspora halotolerans</name>
    <dbReference type="NCBI Taxonomy" id="1981512"/>
    <lineage>
        <taxon>Bacteria</taxon>
        <taxon>Bacillati</taxon>
        <taxon>Actinomycetota</taxon>
        <taxon>Actinomycetes</taxon>
        <taxon>Jiangellales</taxon>
        <taxon>Jiangellaceae</taxon>
        <taxon>Phytoactinopolyspora</taxon>
    </lineage>
</organism>
<name>A0A6L9S3K8_9ACTN</name>
<reference evidence="6 7" key="1">
    <citation type="submission" date="2020-02" db="EMBL/GenBank/DDBJ databases">
        <authorList>
            <person name="Li X.-J."/>
            <person name="Han X.-M."/>
        </authorList>
    </citation>
    <scope>NUCLEOTIDE SEQUENCE [LARGE SCALE GENOMIC DNA]</scope>
    <source>
        <strain evidence="6 7">CCTCC AB 2017055</strain>
    </source>
</reference>
<keyword evidence="4" id="KW-0862">Zinc</keyword>
<dbReference type="InterPro" id="IPR024087">
    <property type="entry name" value="Creatininase-like_sf"/>
</dbReference>
<evidence type="ECO:0000313" key="7">
    <source>
        <dbReference type="Proteomes" id="UP000475214"/>
    </source>
</evidence>
<accession>A0A6L9S3K8</accession>
<dbReference type="InterPro" id="IPR003785">
    <property type="entry name" value="Creatininase/forma_Hydrolase"/>
</dbReference>
<dbReference type="Proteomes" id="UP000475214">
    <property type="component" value="Unassembled WGS sequence"/>
</dbReference>
<dbReference type="EMBL" id="JAAGOA010000002">
    <property type="protein sequence ID" value="NED99233.1"/>
    <property type="molecule type" value="Genomic_DNA"/>
</dbReference>